<accession>A0A6L2L4M1</accession>
<gene>
    <name evidence="2" type="ORF">Tci_028147</name>
</gene>
<comment type="caution">
    <text evidence="2">The sequence shown here is derived from an EMBL/GenBank/DDBJ whole genome shotgun (WGS) entry which is preliminary data.</text>
</comment>
<protein>
    <submittedName>
        <fullName evidence="2">Uncharacterized protein</fullName>
    </submittedName>
</protein>
<reference evidence="2" key="1">
    <citation type="journal article" date="2019" name="Sci. Rep.">
        <title>Draft genome of Tanacetum cinerariifolium, the natural source of mosquito coil.</title>
        <authorList>
            <person name="Yamashiro T."/>
            <person name="Shiraishi A."/>
            <person name="Satake H."/>
            <person name="Nakayama K."/>
        </authorList>
    </citation>
    <scope>NUCLEOTIDE SEQUENCE</scope>
</reference>
<sequence length="545" mass="62189">MWMLVRGVEDKLEHVTTALQEMATMNQGVNKNDFVGRSMNDFSTYMALLKSIMMHLSLGMVLFFWSNGMKLRFSFVGCHGKLEIMLDCLNQIPPLFFFLCSSYSRGPLVCKHLKAYAPPDKPKPDMVKKNLCTMVHVFHGEKYPKSLLIPYQVKPYLLMAVCIGWPDIKTGDGGRQVIWLDVNKEAFGLIEHPKTICDLWRNDSCPRDELVHPNGEVGYMCTRTMDVWLLNHKKEWVPQHCQFKEIDPDSYIDVIGCWNKDGDILLIMSICGNSLYASSLASSVACPGWRRMSPLGWNLQSFLSFICTQSHYVKEVTTSIENTGERFQGQQKGKERWPLRVTLGRLLPHARGLGFKPRREVFPSGAKKEWGLSPKAKVRVLHTAQLDVTVPQNYNASSAMPCLFIHILCYSLSLYPFTERYAQPYFFSCLIRQTLCLLKYALMKRHDYDITSSLRRGALHLLFFIDQTVARGIDLVRVIEDCQLGSLGLVNFMWKGTWAHGISEGSVTVRVRVQVLLWDEGAIVINFGGNFCLCLLEQEVSLRLV</sequence>
<feature type="transmembrane region" description="Helical" evidence="1">
    <location>
        <begin position="42"/>
        <end position="65"/>
    </location>
</feature>
<dbReference type="EMBL" id="BKCJ010003618">
    <property type="protein sequence ID" value="GEU56169.1"/>
    <property type="molecule type" value="Genomic_DNA"/>
</dbReference>
<proteinExistence type="predicted"/>
<keyword evidence="1" id="KW-1133">Transmembrane helix</keyword>
<dbReference type="AlphaFoldDB" id="A0A6L2L4M1"/>
<name>A0A6L2L4M1_TANCI</name>
<keyword evidence="1" id="KW-0812">Transmembrane</keyword>
<organism evidence="2">
    <name type="scientific">Tanacetum cinerariifolium</name>
    <name type="common">Dalmatian daisy</name>
    <name type="synonym">Chrysanthemum cinerariifolium</name>
    <dbReference type="NCBI Taxonomy" id="118510"/>
    <lineage>
        <taxon>Eukaryota</taxon>
        <taxon>Viridiplantae</taxon>
        <taxon>Streptophyta</taxon>
        <taxon>Embryophyta</taxon>
        <taxon>Tracheophyta</taxon>
        <taxon>Spermatophyta</taxon>
        <taxon>Magnoliopsida</taxon>
        <taxon>eudicotyledons</taxon>
        <taxon>Gunneridae</taxon>
        <taxon>Pentapetalae</taxon>
        <taxon>asterids</taxon>
        <taxon>campanulids</taxon>
        <taxon>Asterales</taxon>
        <taxon>Asteraceae</taxon>
        <taxon>Asteroideae</taxon>
        <taxon>Anthemideae</taxon>
        <taxon>Anthemidinae</taxon>
        <taxon>Tanacetum</taxon>
    </lineage>
</organism>
<evidence type="ECO:0000256" key="1">
    <source>
        <dbReference type="SAM" id="Phobius"/>
    </source>
</evidence>
<evidence type="ECO:0000313" key="2">
    <source>
        <dbReference type="EMBL" id="GEU56169.1"/>
    </source>
</evidence>
<keyword evidence="1" id="KW-0472">Membrane</keyword>